<sequence>MKTNIQCPHCHGKHVNPEGKTTQIIFGLVMVIIGLGFLTAALTHAVGYYLFALPLCTVGCIRIGKSYYSHETHAQCEDCQHEFEYIF</sequence>
<reference evidence="2 3" key="1">
    <citation type="submission" date="2020-05" db="EMBL/GenBank/DDBJ databases">
        <title>Mucilaginibacter mali sp. nov.</title>
        <authorList>
            <person name="Kim H.S."/>
            <person name="Lee K.C."/>
            <person name="Suh M.K."/>
            <person name="Kim J.-S."/>
            <person name="Han K.-I."/>
            <person name="Eom M.K."/>
            <person name="Shin Y.K."/>
            <person name="Lee J.-S."/>
        </authorList>
    </citation>
    <scope>NUCLEOTIDE SEQUENCE [LARGE SCALE GENOMIC DNA]</scope>
    <source>
        <strain evidence="2 3">G2-14</strain>
    </source>
</reference>
<protein>
    <submittedName>
        <fullName evidence="2">Uncharacterized protein</fullName>
    </submittedName>
</protein>
<dbReference type="RefSeq" id="WP_173415078.1">
    <property type="nucleotide sequence ID" value="NZ_CP054139.1"/>
</dbReference>
<keyword evidence="3" id="KW-1185">Reference proteome</keyword>
<keyword evidence="1" id="KW-0472">Membrane</keyword>
<keyword evidence="1" id="KW-0812">Transmembrane</keyword>
<dbReference type="Proteomes" id="UP000505355">
    <property type="component" value="Chromosome"/>
</dbReference>
<feature type="transmembrane region" description="Helical" evidence="1">
    <location>
        <begin position="21"/>
        <end position="40"/>
    </location>
</feature>
<evidence type="ECO:0000313" key="3">
    <source>
        <dbReference type="Proteomes" id="UP000505355"/>
    </source>
</evidence>
<dbReference type="KEGG" id="mmab:HQ865_11760"/>
<organism evidence="2 3">
    <name type="scientific">Mucilaginibacter mali</name>
    <dbReference type="NCBI Taxonomy" id="2740462"/>
    <lineage>
        <taxon>Bacteria</taxon>
        <taxon>Pseudomonadati</taxon>
        <taxon>Bacteroidota</taxon>
        <taxon>Sphingobacteriia</taxon>
        <taxon>Sphingobacteriales</taxon>
        <taxon>Sphingobacteriaceae</taxon>
        <taxon>Mucilaginibacter</taxon>
    </lineage>
</organism>
<evidence type="ECO:0000256" key="1">
    <source>
        <dbReference type="SAM" id="Phobius"/>
    </source>
</evidence>
<gene>
    <name evidence="2" type="ORF">HQ865_11760</name>
</gene>
<evidence type="ECO:0000313" key="2">
    <source>
        <dbReference type="EMBL" id="QKJ30403.1"/>
    </source>
</evidence>
<keyword evidence="1" id="KW-1133">Transmembrane helix</keyword>
<proteinExistence type="predicted"/>
<accession>A0A7D4PUJ5</accession>
<dbReference type="AlphaFoldDB" id="A0A7D4PUJ5"/>
<dbReference type="EMBL" id="CP054139">
    <property type="protein sequence ID" value="QKJ30403.1"/>
    <property type="molecule type" value="Genomic_DNA"/>
</dbReference>
<name>A0A7D4PUJ5_9SPHI</name>